<evidence type="ECO:0000256" key="3">
    <source>
        <dbReference type="ARBA" id="ARBA00022448"/>
    </source>
</evidence>
<comment type="caution">
    <text evidence="16">The sequence shown here is derived from an EMBL/GenBank/DDBJ whole genome shotgun (WGS) entry which is preliminary data.</text>
</comment>
<sequence>MNSEGQKAWIEKTFCKRECIFVIPSTKDPNRCCCGQLTNQHIPPLPSVTASKNGEENKLVEVHPEKWSVGKHTQSYPTDSYGILEFQGGGYSNKAMYIRVSYDTKPDSLLHLMVRDWQLELPKLLISVHGGLQNFEMQPKLKQVFGKGLIKAAMTTGAWIFTGGVSTGVISHVGDALKDHSSKSRGRVCAIGIAPWGIVENKEDLVGRDVTRVYQTMSNPLSKLSVLNNSHTHFILADNGTLGKYGAEVMLRRQLEKHISLQKINTRLGQGVPLVGLVVEGGPNVVSIVLEYLREEPPVPVVVCDGSGRASDILSFAHKYSEEGGIINDSLRDQLIVTIQKTFNYNKTQSHQLFAMIMECMKKKELVTVFRMGSESQQDIEMAILTALLKGTNASAPDQLSLALAWNRVDIARSQIFVFGPCWPVKLTPPRYSCPSPGLMQVNALEQAMLDALVLDRVDFVKLLIENGVNMQHFLTIPRLEELYNTRLGPPNTLHLLVRDVKKGNLPPDYHISLIDIGLVLEYLMGGAYRCNYTRKSFRTLYNNLFGPKRPKALKLLGMEVSRTCSSGFMVSWSLFIFRFQYPFHELMVWAVLMKRQKMAVFLWQRGEESMAKALVACKLYKSMAHESSESELVDDISQDLDNNSKDFGQLAVELLDQSYKHDEQIAMKLLTYELKNWSNSTCLKLAVAAKHRDFIAHTCSQMLLTDMWMGRLRMRKNPGLKVIMGILLPPTILFLDFRTYDDFYQTSKENEDGKEKEEENMDANADASSRKGDEENEHKKQRSVPIGTKICEFYNAPIVKFWFYTISYLGYLLLFNYVILVRMERWPCLQEWIVISYILSLALEKIREILMSEPGKLSQKIKVWLQEYWNITDLVAISMFMIGAILRLQKQPYMGYGRVIYCVDIIFWYIRVLDIFGVNKYLGPYVMMIGKMMIDMLYFVVIMLVVLMSFGVARQAILHPDEEPSWKLARNIFYMPYWMIYGEVFADQIDRKNRIHTPCGDNQYDEEGKRLPPCIPGAWLTPAIMACYLLVANILLVNLLIAVFNNTFFEVKSISNQVWKFQRYQLIMTFHDRPVLPPPMIILSHIYIIIMRLSRRCRKKREGDQDEQDRGLKLFLSDEELKRLHEFEEQCVREHFQEKEDEQQSSSEERIRVTCERVENMSMRLEEINERENFMKTSLQTVDLRLSQLEELSNRMVNALENLAGIDKSDLIQTRSRASSECDATFLLRRSSISSADGYSLYRYHFNGDELLYEDTSFCMPPGAASRKKAGSFRGKEEKDQRTYLAPERQGSLRLPPSTGAPASPDRGQLASDNCKSSSEPKSGPDTGISAENDERQVDTKKEEMTSPSLSQTDAIHGEDKSDFQKSTQLTVETTKVESTISYPLEETKTSHYYPDETFSACETLKSRSFVYSRGRKVVGGANNWGTAGDPTCPSTVQQWTTEWKYEVQKIMRSRSTEIPSYASEAALQAEHCGHFTDKEDENCVFKTAPQISRLSVTDRTDKENLLSVKTHQTLGFPSSRSKSLHGRPRSVKALQGNLHRPGHASSLWLKSKGSMFEVGVLKSVKDESQLKTKDESQIIHKKVLNTDDKINSEPKIKKLEPVLLPGEIVVNEVNFVRKCIASDTSQYDLWGKLICSNFKISFITDDPMPLQKFHYRNLLLGEHDVPLTCIEQIVTLNDHKRKQKVLGPNQKLKFNPTELIIYCKDFRIVRFRFDESGPESAKKVCLAIAHYSQPTDLQLLFAFEYVGKKYHNSASKANGAPLGAGGGGSQKTPLFETYSDWDREVKRTGASGWRVCSINEGYMISTCLPEYFVVPSSLADQDLKVFSHSFVGRRMPFWCWSHSNGSALVRTALIRDVLQQRKIEQRICNAITKSHPQRNDVYKSDLDKTLPNIQDIQVAFVKLKQLCVNEPFEETEEKWLSSLENTRWLEYVRAFLKHAAELVYVLESKRLSVVLQEEEGRDLSCIIASLVQVMLDPYFRTITGFQSLIQKEWVMAGYPFLDRCNHLKRSEKEAPVFLLFLDTTWQLLEQCPAAFEFSETYLAVLHDSTRVALFGTFLFNSPHQRVQQSTEFAISKNIQLGDEKGLKFPSVWDWSLQFTPKDRTLFHNPFYIGKSTPCVQNGSVKSFKRTKKSYSSTLRGTPASLKNGIISEEELRPRRNSLILQVKPAPLETRDSQDWGAERFFQERASRPADLHGTILPHLSGAHIKLWKLCYFRWVPEAQIQHGGFITAFHKLSLLADEVDVLSRALRQPRGGPMPAPGPELAPSRLYFCAGGPHDAPGTPDFLSSSFPFSPVGNLCRRSISGTPLSKFLSGAKIWLSTETLANED</sequence>
<dbReference type="Proteomes" id="UP000322234">
    <property type="component" value="Unassembled WGS sequence"/>
</dbReference>
<evidence type="ECO:0000256" key="11">
    <source>
        <dbReference type="ARBA" id="ARBA00069396"/>
    </source>
</evidence>
<keyword evidence="5 14" id="KW-0812">Transmembrane</keyword>
<feature type="transmembrane region" description="Helical" evidence="14">
    <location>
        <begin position="937"/>
        <end position="958"/>
    </location>
</feature>
<keyword evidence="6 14" id="KW-1133">Transmembrane helix</keyword>
<evidence type="ECO:0000313" key="17">
    <source>
        <dbReference type="Proteomes" id="UP000322234"/>
    </source>
</evidence>
<dbReference type="CDD" id="cd14593">
    <property type="entry name" value="PTP-MTMR10"/>
    <property type="match status" value="1"/>
</dbReference>
<dbReference type="Pfam" id="PF12578">
    <property type="entry name" value="3-PAP"/>
    <property type="match status" value="1"/>
</dbReference>
<evidence type="ECO:0000256" key="6">
    <source>
        <dbReference type="ARBA" id="ARBA00022989"/>
    </source>
</evidence>
<dbReference type="InterPro" id="IPR011993">
    <property type="entry name" value="PH-like_dom_sf"/>
</dbReference>
<comment type="similarity">
    <text evidence="2">Belongs to the protein-tyrosine phosphatase family. Non-receptor class myotubularin subfamily.</text>
</comment>
<evidence type="ECO:0000256" key="8">
    <source>
        <dbReference type="ARBA" id="ARBA00023136"/>
    </source>
</evidence>
<feature type="compositionally biased region" description="Basic and acidic residues" evidence="13">
    <location>
        <begin position="749"/>
        <end position="758"/>
    </location>
</feature>
<dbReference type="InterPro" id="IPR010569">
    <property type="entry name" value="Myotubularin-like_Pase_dom"/>
</dbReference>
<evidence type="ECO:0000256" key="9">
    <source>
        <dbReference type="ARBA" id="ARBA00023303"/>
    </source>
</evidence>
<dbReference type="SUPFAM" id="SSF50729">
    <property type="entry name" value="PH domain-like"/>
    <property type="match status" value="1"/>
</dbReference>
<keyword evidence="17" id="KW-1185">Reference proteome</keyword>
<proteinExistence type="inferred from homology"/>
<dbReference type="EMBL" id="VBQZ03000014">
    <property type="protein sequence ID" value="MXQ82894.1"/>
    <property type="molecule type" value="Genomic_DNA"/>
</dbReference>
<comment type="subcellular location">
    <subcellularLocation>
        <location evidence="1">Membrane</location>
        <topology evidence="1">Multi-pass membrane protein</topology>
    </subcellularLocation>
</comment>
<dbReference type="InterPro" id="IPR041491">
    <property type="entry name" value="TRPM_SLOG"/>
</dbReference>
<keyword evidence="7" id="KW-0406">Ion transport</keyword>
<dbReference type="FunFam" id="2.30.29.30:FF:000198">
    <property type="entry name" value="Myotubularin related protein 10"/>
    <property type="match status" value="1"/>
</dbReference>
<dbReference type="InterPro" id="IPR030573">
    <property type="entry name" value="MTMR10_PTP"/>
</dbReference>
<keyword evidence="9" id="KW-0407">Ion channel</keyword>
<keyword evidence="3" id="KW-0813">Transport</keyword>
<feature type="compositionally biased region" description="Basic and acidic residues" evidence="13">
    <location>
        <begin position="769"/>
        <end position="779"/>
    </location>
</feature>
<evidence type="ECO:0000256" key="12">
    <source>
        <dbReference type="ARBA" id="ARBA00079481"/>
    </source>
</evidence>
<dbReference type="GO" id="GO:0005886">
    <property type="term" value="C:plasma membrane"/>
    <property type="evidence" value="ECO:0007669"/>
    <property type="project" value="TreeGrafter"/>
</dbReference>
<dbReference type="InterPro" id="IPR005821">
    <property type="entry name" value="Ion_trans_dom"/>
</dbReference>
<dbReference type="InterPro" id="IPR029021">
    <property type="entry name" value="Prot-tyrosine_phosphatase-like"/>
</dbReference>
<dbReference type="InterPro" id="IPR022587">
    <property type="entry name" value="MTMR12-like_C"/>
</dbReference>
<name>A0A6B0R4Y5_9CETA</name>
<feature type="transmembrane region" description="Helical" evidence="14">
    <location>
        <begin position="869"/>
        <end position="887"/>
    </location>
</feature>
<evidence type="ECO:0000256" key="5">
    <source>
        <dbReference type="ARBA" id="ARBA00022692"/>
    </source>
</evidence>
<dbReference type="Pfam" id="PF00520">
    <property type="entry name" value="Ion_trans"/>
    <property type="match status" value="1"/>
</dbReference>
<dbReference type="Gene3D" id="2.30.29.30">
    <property type="entry name" value="Pleckstrin-homology domain (PH domain)/Phosphotyrosine-binding domain (PTB)"/>
    <property type="match status" value="1"/>
</dbReference>
<evidence type="ECO:0000256" key="2">
    <source>
        <dbReference type="ARBA" id="ARBA00007471"/>
    </source>
</evidence>
<dbReference type="PANTHER" id="PTHR13800:SF13">
    <property type="entry name" value="TRANSIENT RECEPTOR POTENTIAL CATION CHANNEL SUBFAMILY M MEMBER 1"/>
    <property type="match status" value="1"/>
</dbReference>
<dbReference type="PROSITE" id="PS51339">
    <property type="entry name" value="PPASE_MYOTUBULARIN"/>
    <property type="match status" value="1"/>
</dbReference>
<dbReference type="InterPro" id="IPR050927">
    <property type="entry name" value="TRPM"/>
</dbReference>
<dbReference type="Pfam" id="PF16519">
    <property type="entry name" value="TRPM_tetra"/>
    <property type="match status" value="1"/>
</dbReference>
<comment type="catalytic activity">
    <reaction evidence="10">
        <text>Mg(2+)(in) = Mg(2+)(out)</text>
        <dbReference type="Rhea" id="RHEA:29827"/>
        <dbReference type="ChEBI" id="CHEBI:18420"/>
    </reaction>
</comment>
<evidence type="ECO:0000256" key="4">
    <source>
        <dbReference type="ARBA" id="ARBA00022553"/>
    </source>
</evidence>
<reference evidence="16" key="1">
    <citation type="submission" date="2019-10" db="EMBL/GenBank/DDBJ databases">
        <title>The sequence and de novo assembly of the wild yak genome.</title>
        <authorList>
            <person name="Liu Y."/>
        </authorList>
    </citation>
    <scope>NUCLEOTIDE SEQUENCE [LARGE SCALE GENOMIC DNA]</scope>
    <source>
        <strain evidence="16">WY2019</strain>
    </source>
</reference>
<evidence type="ECO:0000256" key="10">
    <source>
        <dbReference type="ARBA" id="ARBA00034269"/>
    </source>
</evidence>
<evidence type="ECO:0000256" key="13">
    <source>
        <dbReference type="SAM" id="MobiDB-lite"/>
    </source>
</evidence>
<dbReference type="SUPFAM" id="SSF52799">
    <property type="entry name" value="(Phosphotyrosine protein) phosphatases II"/>
    <property type="match status" value="1"/>
</dbReference>
<evidence type="ECO:0000259" key="15">
    <source>
        <dbReference type="PROSITE" id="PS51339"/>
    </source>
</evidence>
<dbReference type="InterPro" id="IPR036004">
    <property type="entry name" value="MTMR10_PH-GRAM"/>
</dbReference>
<dbReference type="Gene3D" id="1.20.5.1010">
    <property type="entry name" value="TRPM, tetramerisation domain"/>
    <property type="match status" value="1"/>
</dbReference>
<feature type="region of interest" description="Disordered" evidence="13">
    <location>
        <begin position="749"/>
        <end position="782"/>
    </location>
</feature>
<feature type="compositionally biased region" description="Polar residues" evidence="13">
    <location>
        <begin position="1312"/>
        <end position="1322"/>
    </location>
</feature>
<evidence type="ECO:0000256" key="7">
    <source>
        <dbReference type="ARBA" id="ARBA00023065"/>
    </source>
</evidence>
<organism evidence="16 17">
    <name type="scientific">Bos mutus</name>
    <name type="common">wild yak</name>
    <dbReference type="NCBI Taxonomy" id="72004"/>
    <lineage>
        <taxon>Eukaryota</taxon>
        <taxon>Metazoa</taxon>
        <taxon>Chordata</taxon>
        <taxon>Craniata</taxon>
        <taxon>Vertebrata</taxon>
        <taxon>Euteleostomi</taxon>
        <taxon>Mammalia</taxon>
        <taxon>Eutheria</taxon>
        <taxon>Laurasiatheria</taxon>
        <taxon>Artiodactyla</taxon>
        <taxon>Ruminantia</taxon>
        <taxon>Pecora</taxon>
        <taxon>Bovidae</taxon>
        <taxon>Bovinae</taxon>
        <taxon>Bos</taxon>
    </lineage>
</organism>
<protein>
    <recommendedName>
        <fullName evidence="11">Myotubularin-related protein 10</fullName>
    </recommendedName>
    <alternativeName>
        <fullName evidence="12">Inactive phosphatidylinositol 3-phosphatase 10</fullName>
    </alternativeName>
</protein>
<dbReference type="InterPro" id="IPR032415">
    <property type="entry name" value="TRPM_tetra"/>
</dbReference>
<dbReference type="GO" id="GO:0005262">
    <property type="term" value="F:calcium channel activity"/>
    <property type="evidence" value="ECO:0007669"/>
    <property type="project" value="TreeGrafter"/>
</dbReference>
<dbReference type="Pfam" id="PF25508">
    <property type="entry name" value="TRPM2"/>
    <property type="match status" value="1"/>
</dbReference>
<feature type="transmembrane region" description="Helical" evidence="14">
    <location>
        <begin position="802"/>
        <end position="821"/>
    </location>
</feature>
<evidence type="ECO:0000313" key="16">
    <source>
        <dbReference type="EMBL" id="MXQ82894.1"/>
    </source>
</evidence>
<feature type="domain" description="Myotubularin phosphatase" evidence="15">
    <location>
        <begin position="1777"/>
        <end position="2217"/>
    </location>
</feature>
<gene>
    <name evidence="16" type="ORF">E5288_WYG022688</name>
</gene>
<feature type="compositionally biased region" description="Basic and acidic residues" evidence="13">
    <location>
        <begin position="1334"/>
        <end position="1346"/>
    </location>
</feature>
<dbReference type="CDD" id="cd13346">
    <property type="entry name" value="PH-GRAM_MTMR10"/>
    <property type="match status" value="1"/>
</dbReference>
<dbReference type="GO" id="GO:0051262">
    <property type="term" value="P:protein tetramerization"/>
    <property type="evidence" value="ECO:0007669"/>
    <property type="project" value="InterPro"/>
</dbReference>
<dbReference type="Pfam" id="PF18139">
    <property type="entry name" value="LSDAT_euk"/>
    <property type="match status" value="1"/>
</dbReference>
<dbReference type="InterPro" id="IPR057366">
    <property type="entry name" value="TRPM-like"/>
</dbReference>
<feature type="region of interest" description="Disordered" evidence="13">
    <location>
        <begin position="1265"/>
        <end position="1368"/>
    </location>
</feature>
<feature type="transmembrane region" description="Helical" evidence="14">
    <location>
        <begin position="1020"/>
        <end position="1045"/>
    </location>
</feature>
<dbReference type="InterPro" id="IPR037162">
    <property type="entry name" value="TRPM_tetra_sf"/>
</dbReference>
<evidence type="ECO:0000256" key="14">
    <source>
        <dbReference type="SAM" id="Phobius"/>
    </source>
</evidence>
<feature type="transmembrane region" description="Helical" evidence="14">
    <location>
        <begin position="1076"/>
        <end position="1094"/>
    </location>
</feature>
<dbReference type="Pfam" id="PF06602">
    <property type="entry name" value="Myotub-related"/>
    <property type="match status" value="2"/>
</dbReference>
<keyword evidence="8 14" id="KW-0472">Membrane</keyword>
<dbReference type="PANTHER" id="PTHR13800">
    <property type="entry name" value="TRANSIENT RECEPTOR POTENTIAL CATION CHANNEL, SUBFAMILY M, MEMBER 6"/>
    <property type="match status" value="1"/>
</dbReference>
<evidence type="ECO:0000256" key="1">
    <source>
        <dbReference type="ARBA" id="ARBA00004141"/>
    </source>
</evidence>
<accession>A0A6B0R4Y5</accession>
<keyword evidence="4" id="KW-0597">Phosphoprotein</keyword>